<name>A0A392SMB0_9FABA</name>
<feature type="non-terminal residue" evidence="1">
    <location>
        <position position="1"/>
    </location>
</feature>
<comment type="caution">
    <text evidence="1">The sequence shown here is derived from an EMBL/GenBank/DDBJ whole genome shotgun (WGS) entry which is preliminary data.</text>
</comment>
<dbReference type="AlphaFoldDB" id="A0A392SMB0"/>
<dbReference type="Proteomes" id="UP000265520">
    <property type="component" value="Unassembled WGS sequence"/>
</dbReference>
<proteinExistence type="predicted"/>
<organism evidence="1 2">
    <name type="scientific">Trifolium medium</name>
    <dbReference type="NCBI Taxonomy" id="97028"/>
    <lineage>
        <taxon>Eukaryota</taxon>
        <taxon>Viridiplantae</taxon>
        <taxon>Streptophyta</taxon>
        <taxon>Embryophyta</taxon>
        <taxon>Tracheophyta</taxon>
        <taxon>Spermatophyta</taxon>
        <taxon>Magnoliopsida</taxon>
        <taxon>eudicotyledons</taxon>
        <taxon>Gunneridae</taxon>
        <taxon>Pentapetalae</taxon>
        <taxon>rosids</taxon>
        <taxon>fabids</taxon>
        <taxon>Fabales</taxon>
        <taxon>Fabaceae</taxon>
        <taxon>Papilionoideae</taxon>
        <taxon>50 kb inversion clade</taxon>
        <taxon>NPAAA clade</taxon>
        <taxon>Hologalegina</taxon>
        <taxon>IRL clade</taxon>
        <taxon>Trifolieae</taxon>
        <taxon>Trifolium</taxon>
    </lineage>
</organism>
<keyword evidence="2" id="KW-1185">Reference proteome</keyword>
<dbReference type="EMBL" id="LXQA010402910">
    <property type="protein sequence ID" value="MCI49552.1"/>
    <property type="molecule type" value="Genomic_DNA"/>
</dbReference>
<evidence type="ECO:0000313" key="1">
    <source>
        <dbReference type="EMBL" id="MCI49552.1"/>
    </source>
</evidence>
<accession>A0A392SMB0</accession>
<sequence>LTTTPPHLPPPPLGLDRILVVLPHTGDGTGSLVHWSNHRITGRTA</sequence>
<evidence type="ECO:0000313" key="2">
    <source>
        <dbReference type="Proteomes" id="UP000265520"/>
    </source>
</evidence>
<protein>
    <submittedName>
        <fullName evidence="1">Uncharacterized protein</fullName>
    </submittedName>
</protein>
<reference evidence="1 2" key="1">
    <citation type="journal article" date="2018" name="Front. Plant Sci.">
        <title>Red Clover (Trifolium pratense) and Zigzag Clover (T. medium) - A Picture of Genomic Similarities and Differences.</title>
        <authorList>
            <person name="Dluhosova J."/>
            <person name="Istvanek J."/>
            <person name="Nedelnik J."/>
            <person name="Repkova J."/>
        </authorList>
    </citation>
    <scope>NUCLEOTIDE SEQUENCE [LARGE SCALE GENOMIC DNA]</scope>
    <source>
        <strain evidence="2">cv. 10/8</strain>
        <tissue evidence="1">Leaf</tissue>
    </source>
</reference>